<feature type="compositionally biased region" description="Acidic residues" evidence="2">
    <location>
        <begin position="131"/>
        <end position="147"/>
    </location>
</feature>
<dbReference type="InterPro" id="IPR043808">
    <property type="entry name" value="DUF5790"/>
</dbReference>
<organism evidence="3 4">
    <name type="scientific">Halorubrum lacusprofundi (strain ATCC 49239 / DSM 5036 / JCM 8891 / ACAM 34)</name>
    <dbReference type="NCBI Taxonomy" id="416348"/>
    <lineage>
        <taxon>Archaea</taxon>
        <taxon>Methanobacteriati</taxon>
        <taxon>Methanobacteriota</taxon>
        <taxon>Stenosarchaea group</taxon>
        <taxon>Halobacteria</taxon>
        <taxon>Halobacteriales</taxon>
        <taxon>Haloferacaceae</taxon>
        <taxon>Halorubrum</taxon>
    </lineage>
</organism>
<dbReference type="GeneID" id="7401436"/>
<dbReference type="AlphaFoldDB" id="B9LQT5"/>
<keyword evidence="1" id="KW-0175">Coiled coil</keyword>
<evidence type="ECO:0000256" key="1">
    <source>
        <dbReference type="SAM" id="Coils"/>
    </source>
</evidence>
<dbReference type="EMBL" id="CP001365">
    <property type="protein sequence ID" value="ACM55687.1"/>
    <property type="molecule type" value="Genomic_DNA"/>
</dbReference>
<sequence length="147" mass="15488">MSQSTFDDDDDLFGEAAEETRAEVEEHLQAARAELPDADAVWETDADNVLGALNGLKSALDVGDAVDSVRSAKKAYVLGERADAFEDADDLKAEIEALESLVADIEAAAEEVASLTGTVPAIRGALQDAAEAGDDESEDDEDGEDEE</sequence>
<feature type="region of interest" description="Disordered" evidence="2">
    <location>
        <begin position="124"/>
        <end position="147"/>
    </location>
</feature>
<evidence type="ECO:0000313" key="3">
    <source>
        <dbReference type="EMBL" id="ACM55687.1"/>
    </source>
</evidence>
<evidence type="ECO:0000313" key="4">
    <source>
        <dbReference type="Proteomes" id="UP000000740"/>
    </source>
</evidence>
<dbReference type="eggNOG" id="arCOG04707">
    <property type="taxonomic scope" value="Archaea"/>
</dbReference>
<feature type="coiled-coil region" evidence="1">
    <location>
        <begin position="81"/>
        <end position="118"/>
    </location>
</feature>
<dbReference type="HOGENOM" id="CLU_1745501_0_0_2"/>
<gene>
    <name evidence="3" type="ordered locus">Hlac_0081</name>
</gene>
<name>B9LQT5_HALLT</name>
<dbReference type="RefSeq" id="WP_012659331.1">
    <property type="nucleotide sequence ID" value="NC_012029.1"/>
</dbReference>
<protein>
    <submittedName>
        <fullName evidence="3">Uncharacterized protein</fullName>
    </submittedName>
</protein>
<dbReference type="KEGG" id="hla:Hlac_0081"/>
<reference evidence="3 4" key="1">
    <citation type="journal article" date="2016" name="Stand. Genomic Sci.">
        <title>Complete genome sequence of the Antarctic Halorubrum lacusprofundi type strain ACAM 34.</title>
        <authorList>
            <person name="Anderson I.J."/>
            <person name="DasSarma P."/>
            <person name="Lucas S."/>
            <person name="Copeland A."/>
            <person name="Lapidus A."/>
            <person name="Del Rio T.G."/>
            <person name="Tice H."/>
            <person name="Dalin E."/>
            <person name="Bruce D.C."/>
            <person name="Goodwin L."/>
            <person name="Pitluck S."/>
            <person name="Sims D."/>
            <person name="Brettin T.S."/>
            <person name="Detter J.C."/>
            <person name="Han C.S."/>
            <person name="Larimer F."/>
            <person name="Hauser L."/>
            <person name="Land M."/>
            <person name="Ivanova N."/>
            <person name="Richardson P."/>
            <person name="Cavicchioli R."/>
            <person name="DasSarma S."/>
            <person name="Woese C.R."/>
            <person name="Kyrpides N.C."/>
        </authorList>
    </citation>
    <scope>NUCLEOTIDE SEQUENCE [LARGE SCALE GENOMIC DNA]</scope>
    <source>
        <strain evidence="4">ATCC 49239 / DSM 5036 / JCM 8891 / ACAM 34</strain>
    </source>
</reference>
<keyword evidence="4" id="KW-1185">Reference proteome</keyword>
<accession>B9LQT5</accession>
<dbReference type="Proteomes" id="UP000000740">
    <property type="component" value="Chromosome 1"/>
</dbReference>
<dbReference type="Pfam" id="PF19103">
    <property type="entry name" value="DUF5790"/>
    <property type="match status" value="1"/>
</dbReference>
<evidence type="ECO:0000256" key="2">
    <source>
        <dbReference type="SAM" id="MobiDB-lite"/>
    </source>
</evidence>
<proteinExistence type="predicted"/>